<comment type="caution">
    <text evidence="5">The sequence shown here is derived from an EMBL/GenBank/DDBJ whole genome shotgun (WGS) entry which is preliminary data.</text>
</comment>
<dbReference type="Proteomes" id="UP001467690">
    <property type="component" value="Unassembled WGS sequence"/>
</dbReference>
<feature type="non-terminal residue" evidence="5">
    <location>
        <position position="1"/>
    </location>
</feature>
<dbReference type="SUPFAM" id="SSF51120">
    <property type="entry name" value="beta-Roll"/>
    <property type="match status" value="1"/>
</dbReference>
<evidence type="ECO:0000256" key="2">
    <source>
        <dbReference type="ARBA" id="ARBA00022525"/>
    </source>
</evidence>
<reference evidence="5 6" key="1">
    <citation type="submission" date="2024-06" db="EMBL/GenBank/DDBJ databases">
        <authorList>
            <person name="Chen R.Y."/>
        </authorList>
    </citation>
    <scope>NUCLEOTIDE SEQUENCE [LARGE SCALE GENOMIC DNA]</scope>
    <source>
        <strain evidence="5 6">D2</strain>
    </source>
</reference>
<evidence type="ECO:0000256" key="1">
    <source>
        <dbReference type="ARBA" id="ARBA00004613"/>
    </source>
</evidence>
<evidence type="ECO:0000313" key="5">
    <source>
        <dbReference type="EMBL" id="MER2494417.1"/>
    </source>
</evidence>
<dbReference type="RefSeq" id="WP_350403461.1">
    <property type="nucleotide sequence ID" value="NZ_JBELOE010000301.1"/>
</dbReference>
<gene>
    <name evidence="5" type="ORF">ABS311_21305</name>
</gene>
<dbReference type="EMBL" id="JBELOE010000301">
    <property type="protein sequence ID" value="MER2494417.1"/>
    <property type="molecule type" value="Genomic_DNA"/>
</dbReference>
<accession>A0ABV1RNA5</accession>
<organism evidence="5 6">
    <name type="scientific">Catenovulum sediminis</name>
    <dbReference type="NCBI Taxonomy" id="1740262"/>
    <lineage>
        <taxon>Bacteria</taxon>
        <taxon>Pseudomonadati</taxon>
        <taxon>Pseudomonadota</taxon>
        <taxon>Gammaproteobacteria</taxon>
        <taxon>Alteromonadales</taxon>
        <taxon>Alteromonadaceae</taxon>
        <taxon>Catenovulum</taxon>
    </lineage>
</organism>
<dbReference type="PRINTS" id="PR00313">
    <property type="entry name" value="CABNDNGRPT"/>
</dbReference>
<dbReference type="InterPro" id="IPR001343">
    <property type="entry name" value="Hemolysn_Ca-bd"/>
</dbReference>
<protein>
    <submittedName>
        <fullName evidence="5">Calcium-binding protein</fullName>
    </submittedName>
</protein>
<keyword evidence="6" id="KW-1185">Reference proteome</keyword>
<comment type="subcellular location">
    <subcellularLocation>
        <location evidence="1">Secreted</location>
    </subcellularLocation>
</comment>
<name>A0ABV1RNA5_9ALTE</name>
<dbReference type="InterPro" id="IPR018511">
    <property type="entry name" value="Hemolysin-typ_Ca-bd_CS"/>
</dbReference>
<evidence type="ECO:0000259" key="4">
    <source>
        <dbReference type="Pfam" id="PF06594"/>
    </source>
</evidence>
<evidence type="ECO:0000256" key="3">
    <source>
        <dbReference type="ARBA" id="ARBA00022837"/>
    </source>
</evidence>
<dbReference type="InterPro" id="IPR010566">
    <property type="entry name" value="Haemolys_ca-bd"/>
</dbReference>
<proteinExistence type="predicted"/>
<keyword evidence="2" id="KW-0964">Secreted</keyword>
<dbReference type="Pfam" id="PF06594">
    <property type="entry name" value="HCBP_related"/>
    <property type="match status" value="1"/>
</dbReference>
<sequence>PDMVSLSKNGEDLYLTINNTTDQVIITDYFLYEAWYHRLEWIEFASDGTLWDWPRVASILNTGTNGDDILTGFNSLSETIYAGEGNDTISPKTGNDVIYAGAGDDIINQTNGNDQIYGGLGNDTISLINGSSVVHFDLGDGQDTLSVRR</sequence>
<dbReference type="InterPro" id="IPR011049">
    <property type="entry name" value="Serralysin-like_metalloprot_C"/>
</dbReference>
<feature type="domain" description="Haemolysin-type calcium binding-related" evidence="4">
    <location>
        <begin position="12"/>
        <end position="53"/>
    </location>
</feature>
<evidence type="ECO:0000313" key="6">
    <source>
        <dbReference type="Proteomes" id="UP001467690"/>
    </source>
</evidence>
<dbReference type="PANTHER" id="PTHR38340">
    <property type="entry name" value="S-LAYER PROTEIN"/>
    <property type="match status" value="1"/>
</dbReference>
<dbReference type="Pfam" id="PF00353">
    <property type="entry name" value="HemolysinCabind"/>
    <property type="match status" value="2"/>
</dbReference>
<dbReference type="PANTHER" id="PTHR38340:SF1">
    <property type="entry name" value="S-LAYER PROTEIN"/>
    <property type="match status" value="1"/>
</dbReference>
<dbReference type="PROSITE" id="PS00330">
    <property type="entry name" value="HEMOLYSIN_CALCIUM"/>
    <property type="match status" value="1"/>
</dbReference>
<keyword evidence="3" id="KW-0106">Calcium</keyword>
<dbReference type="InterPro" id="IPR050557">
    <property type="entry name" value="RTX_toxin/Mannuronan_C5-epim"/>
</dbReference>
<feature type="non-terminal residue" evidence="5">
    <location>
        <position position="149"/>
    </location>
</feature>
<dbReference type="Gene3D" id="2.150.10.10">
    <property type="entry name" value="Serralysin-like metalloprotease, C-terminal"/>
    <property type="match status" value="1"/>
</dbReference>